<name>B0Y3J5_ASPFC</name>
<sequence length="362" mass="40653">MAQRLSRRIKFADIVLHLLLHLVKPLFALVIADGLVRVNLPIPRHWRPLDGIRVRDGEPLLLHELRERFGDLLCLIVAPGVGVGPERSYHLIDPVIGRRFAVGVELGNGLGANILGLRHDRFERIRLFPALEDLVIEKVALEARLVELGAEDLQVRALADVSPVNLVKIGHIHELRFLALGRLDDFAVFVALRLFLDPADFPDEGLHVADDAGLGAAGRHARVGEAVGVDFQPVQLVEEEGLVFPGHLVSRDAGGEEDRQKQKWEHDSFFGFYQRRKTGRKKYARMQCPERNYKRRSPREVRAGGRLRPDLLTLLSCRLQGLLNKDPASQDLTLRASCSIKGWGPRIKRLYESDCNDSIVPV</sequence>
<keyword evidence="2" id="KW-1185">Reference proteome</keyword>
<dbReference type="OrthoDB" id="10511242at2759"/>
<proteinExistence type="predicted"/>
<dbReference type="AlphaFoldDB" id="B0Y3J5"/>
<dbReference type="VEuPathDB" id="FungiDB:AFUB_054420"/>
<gene>
    <name evidence="1" type="ORF">AFUB_054420</name>
</gene>
<evidence type="ECO:0000313" key="2">
    <source>
        <dbReference type="Proteomes" id="UP000001699"/>
    </source>
</evidence>
<organism evidence="1 2">
    <name type="scientific">Aspergillus fumigatus (strain CBS 144.89 / FGSC A1163 / CEA10)</name>
    <name type="common">Neosartorya fumigata</name>
    <dbReference type="NCBI Taxonomy" id="451804"/>
    <lineage>
        <taxon>Eukaryota</taxon>
        <taxon>Fungi</taxon>
        <taxon>Dikarya</taxon>
        <taxon>Ascomycota</taxon>
        <taxon>Pezizomycotina</taxon>
        <taxon>Eurotiomycetes</taxon>
        <taxon>Eurotiomycetidae</taxon>
        <taxon>Eurotiales</taxon>
        <taxon>Aspergillaceae</taxon>
        <taxon>Aspergillus</taxon>
        <taxon>Aspergillus subgen. Fumigati</taxon>
    </lineage>
</organism>
<dbReference type="Proteomes" id="UP000001699">
    <property type="component" value="Unassembled WGS sequence"/>
</dbReference>
<reference evidence="1 2" key="1">
    <citation type="journal article" date="2008" name="PLoS Genet.">
        <title>Genomic islands in the pathogenic filamentous fungus Aspergillus fumigatus.</title>
        <authorList>
            <person name="Fedorova N.D."/>
            <person name="Khaldi N."/>
            <person name="Joardar V.S."/>
            <person name="Maiti R."/>
            <person name="Amedeo P."/>
            <person name="Anderson M.J."/>
            <person name="Crabtree J."/>
            <person name="Silva J.C."/>
            <person name="Badger J.H."/>
            <person name="Albarraq A."/>
            <person name="Angiuoli S."/>
            <person name="Bussey H."/>
            <person name="Bowyer P."/>
            <person name="Cotty P.J."/>
            <person name="Dyer P.S."/>
            <person name="Egan A."/>
            <person name="Galens K."/>
            <person name="Fraser-Liggett C.M."/>
            <person name="Haas B.J."/>
            <person name="Inman J.M."/>
            <person name="Kent R."/>
            <person name="Lemieux S."/>
            <person name="Malavazi I."/>
            <person name="Orvis J."/>
            <person name="Roemer T."/>
            <person name="Ronning C.M."/>
            <person name="Sundaram J.P."/>
            <person name="Sutton G."/>
            <person name="Turner G."/>
            <person name="Venter J.C."/>
            <person name="White O.R."/>
            <person name="Whitty B.R."/>
            <person name="Youngman P."/>
            <person name="Wolfe K.H."/>
            <person name="Goldman G.H."/>
            <person name="Wortman J.R."/>
            <person name="Jiang B."/>
            <person name="Denning D.W."/>
            <person name="Nierman W.C."/>
        </authorList>
    </citation>
    <scope>NUCLEOTIDE SEQUENCE [LARGE SCALE GENOMIC DNA]</scope>
    <source>
        <strain evidence="2">CBS 144.89 / FGSC A1163 / CEA10</strain>
    </source>
</reference>
<evidence type="ECO:0000313" key="1">
    <source>
        <dbReference type="EMBL" id="EDP51436.1"/>
    </source>
</evidence>
<protein>
    <submittedName>
        <fullName evidence="1">Uncharacterized protein</fullName>
    </submittedName>
</protein>
<accession>B0Y3J5</accession>
<dbReference type="HOGENOM" id="CLU_764997_0_0_1"/>
<dbReference type="EMBL" id="DS499597">
    <property type="protein sequence ID" value="EDP51436.1"/>
    <property type="molecule type" value="Genomic_DNA"/>
</dbReference>